<sequence length="103" mass="11254">MNKEVLEELLRNALSPEFLEIEDRTEAHSGHASSGGGGHYAVRIVSSRFEGLAPLARHRLVNTATDPVRQEIHALTVKAYTPEEFAAQNQSPTGRPAIPLNVL</sequence>
<dbReference type="GO" id="GO:0006351">
    <property type="term" value="P:DNA-templated transcription"/>
    <property type="evidence" value="ECO:0007669"/>
    <property type="project" value="TreeGrafter"/>
</dbReference>
<feature type="region of interest" description="Disordered" evidence="3">
    <location>
        <begin position="84"/>
        <end position="103"/>
    </location>
</feature>
<dbReference type="Pfam" id="PF01722">
    <property type="entry name" value="BolA"/>
    <property type="match status" value="1"/>
</dbReference>
<dbReference type="InterPro" id="IPR002634">
    <property type="entry name" value="BolA"/>
</dbReference>
<dbReference type="EMBL" id="WNJL01000023">
    <property type="protein sequence ID" value="NDU42175.1"/>
    <property type="molecule type" value="Genomic_DNA"/>
</dbReference>
<dbReference type="InterPro" id="IPR050961">
    <property type="entry name" value="BolA/IbaG_stress_morph_reg"/>
</dbReference>
<gene>
    <name evidence="4" type="ORF">GL267_05800</name>
</gene>
<dbReference type="PIRSF" id="PIRSF003113">
    <property type="entry name" value="BolA"/>
    <property type="match status" value="1"/>
</dbReference>
<dbReference type="SUPFAM" id="SSF82657">
    <property type="entry name" value="BolA-like"/>
    <property type="match status" value="1"/>
</dbReference>
<dbReference type="Gene3D" id="3.30.300.90">
    <property type="entry name" value="BolA-like"/>
    <property type="match status" value="1"/>
</dbReference>
<evidence type="ECO:0000313" key="4">
    <source>
        <dbReference type="EMBL" id="NDU42175.1"/>
    </source>
</evidence>
<protein>
    <submittedName>
        <fullName evidence="4">BolA/IbaG family iron-sulfur metabolism protein</fullName>
    </submittedName>
</protein>
<evidence type="ECO:0000256" key="1">
    <source>
        <dbReference type="ARBA" id="ARBA00005578"/>
    </source>
</evidence>
<proteinExistence type="inferred from homology"/>
<evidence type="ECO:0000256" key="2">
    <source>
        <dbReference type="RuleBase" id="RU003860"/>
    </source>
</evidence>
<dbReference type="RefSeq" id="WP_163097423.1">
    <property type="nucleotide sequence ID" value="NZ_CP127523.1"/>
</dbReference>
<name>A0A845U9Q6_9PROT</name>
<dbReference type="GO" id="GO:0005829">
    <property type="term" value="C:cytosol"/>
    <property type="evidence" value="ECO:0007669"/>
    <property type="project" value="TreeGrafter"/>
</dbReference>
<dbReference type="InterPro" id="IPR036065">
    <property type="entry name" value="BolA-like_sf"/>
</dbReference>
<evidence type="ECO:0000256" key="3">
    <source>
        <dbReference type="SAM" id="MobiDB-lite"/>
    </source>
</evidence>
<reference evidence="4" key="1">
    <citation type="submission" date="2019-11" db="EMBL/GenBank/DDBJ databases">
        <title>Acidithiobacillus ferrianus sp. nov.: a facultatively anaerobic and extremely acidophilic chemolithoautotroph.</title>
        <authorList>
            <person name="Norris P.R."/>
            <person name="Falagan C."/>
            <person name="Moya-Beltran A."/>
            <person name="Castro M."/>
            <person name="Quatrini R."/>
            <person name="Johnson D.B."/>
        </authorList>
    </citation>
    <scope>NUCLEOTIDE SEQUENCE [LARGE SCALE GENOMIC DNA]</scope>
    <source>
        <strain evidence="4">MG</strain>
    </source>
</reference>
<accession>A0A845U9Q6</accession>
<dbReference type="AlphaFoldDB" id="A0A845U9Q6"/>
<dbReference type="PANTHER" id="PTHR46229:SF2">
    <property type="entry name" value="BOLA-LIKE PROTEIN 1"/>
    <property type="match status" value="1"/>
</dbReference>
<organism evidence="4">
    <name type="scientific">Acidithiobacillus ferrianus</name>
    <dbReference type="NCBI Taxonomy" id="2678518"/>
    <lineage>
        <taxon>Bacteria</taxon>
        <taxon>Pseudomonadati</taxon>
        <taxon>Pseudomonadota</taxon>
        <taxon>Acidithiobacillia</taxon>
        <taxon>Acidithiobacillales</taxon>
        <taxon>Acidithiobacillaceae</taxon>
        <taxon>Acidithiobacillus</taxon>
    </lineage>
</organism>
<comment type="similarity">
    <text evidence="1 2">Belongs to the BolA/IbaG family.</text>
</comment>
<dbReference type="PANTHER" id="PTHR46229">
    <property type="entry name" value="BOLA TRANSCRIPTION REGULATOR"/>
    <property type="match status" value="1"/>
</dbReference>
<comment type="caution">
    <text evidence="4">The sequence shown here is derived from an EMBL/GenBank/DDBJ whole genome shotgun (WGS) entry which is preliminary data.</text>
</comment>